<protein>
    <submittedName>
        <fullName evidence="11">Acyl-CoA dehydrogenase</fullName>
    </submittedName>
</protein>
<dbReference type="InterPro" id="IPR050741">
    <property type="entry name" value="Acyl-CoA_dehydrogenase"/>
</dbReference>
<dbReference type="InterPro" id="IPR013786">
    <property type="entry name" value="AcylCoA_DH/ox_N"/>
</dbReference>
<dbReference type="Proteomes" id="UP000199614">
    <property type="component" value="Unassembled WGS sequence"/>
</dbReference>
<dbReference type="Pfam" id="PF02770">
    <property type="entry name" value="Acyl-CoA_dh_M"/>
    <property type="match status" value="1"/>
</dbReference>
<organism evidence="11 12">
    <name type="scientific">Pseudonocardia ammonioxydans</name>
    <dbReference type="NCBI Taxonomy" id="260086"/>
    <lineage>
        <taxon>Bacteria</taxon>
        <taxon>Bacillati</taxon>
        <taxon>Actinomycetota</taxon>
        <taxon>Actinomycetes</taxon>
        <taxon>Pseudonocardiales</taxon>
        <taxon>Pseudonocardiaceae</taxon>
        <taxon>Pseudonocardia</taxon>
    </lineage>
</organism>
<dbReference type="Pfam" id="PF02771">
    <property type="entry name" value="Acyl-CoA_dh_N"/>
    <property type="match status" value="1"/>
</dbReference>
<dbReference type="PANTHER" id="PTHR48083">
    <property type="entry name" value="MEDIUM-CHAIN SPECIFIC ACYL-COA DEHYDROGENASE, MITOCHONDRIAL-RELATED"/>
    <property type="match status" value="1"/>
</dbReference>
<dbReference type="PANTHER" id="PTHR48083:SF28">
    <property type="entry name" value="ACYL-COA DEHYDROGENASE FAMILY PROTEIN (AFU_ORTHOLOGUE AFUA_6G10880)-RELATED"/>
    <property type="match status" value="1"/>
</dbReference>
<dbReference type="InterPro" id="IPR046373">
    <property type="entry name" value="Acyl-CoA_Oxase/DH_mid-dom_sf"/>
</dbReference>
<comment type="cofactor">
    <cofactor evidence="1 6">
        <name>FAD</name>
        <dbReference type="ChEBI" id="CHEBI:57692"/>
    </cofactor>
</comment>
<dbReference type="InterPro" id="IPR006091">
    <property type="entry name" value="Acyl-CoA_Oxase/DH_mid-dom"/>
</dbReference>
<evidence type="ECO:0000259" key="10">
    <source>
        <dbReference type="Pfam" id="PF02771"/>
    </source>
</evidence>
<reference evidence="11 12" key="1">
    <citation type="submission" date="2016-10" db="EMBL/GenBank/DDBJ databases">
        <authorList>
            <person name="de Groot N.N."/>
        </authorList>
    </citation>
    <scope>NUCLEOTIDE SEQUENCE [LARGE SCALE GENOMIC DNA]</scope>
    <source>
        <strain evidence="11 12">CGMCC 4.1877</strain>
    </source>
</reference>
<dbReference type="OrthoDB" id="8876745at2"/>
<feature type="domain" description="Acyl-CoA oxidase/dehydrogenase middle" evidence="9">
    <location>
        <begin position="145"/>
        <end position="238"/>
    </location>
</feature>
<dbReference type="RefSeq" id="WP_093355327.1">
    <property type="nucleotide sequence ID" value="NZ_FOUY01000060.1"/>
</dbReference>
<evidence type="ECO:0000259" key="9">
    <source>
        <dbReference type="Pfam" id="PF02770"/>
    </source>
</evidence>
<feature type="region of interest" description="Disordered" evidence="7">
    <location>
        <begin position="1"/>
        <end position="27"/>
    </location>
</feature>
<evidence type="ECO:0000256" key="7">
    <source>
        <dbReference type="SAM" id="MobiDB-lite"/>
    </source>
</evidence>
<dbReference type="Gene3D" id="1.10.540.10">
    <property type="entry name" value="Acyl-CoA dehydrogenase/oxidase, N-terminal domain"/>
    <property type="match status" value="1"/>
</dbReference>
<evidence type="ECO:0000256" key="3">
    <source>
        <dbReference type="ARBA" id="ARBA00022630"/>
    </source>
</evidence>
<keyword evidence="3 6" id="KW-0285">Flavoprotein</keyword>
<dbReference type="AlphaFoldDB" id="A0A1I5H941"/>
<dbReference type="InterPro" id="IPR036250">
    <property type="entry name" value="AcylCo_DH-like_C"/>
</dbReference>
<keyword evidence="12" id="KW-1185">Reference proteome</keyword>
<dbReference type="SUPFAM" id="SSF56645">
    <property type="entry name" value="Acyl-CoA dehydrogenase NM domain-like"/>
    <property type="match status" value="1"/>
</dbReference>
<dbReference type="InterPro" id="IPR006089">
    <property type="entry name" value="Acyl-CoA_DH_CS"/>
</dbReference>
<evidence type="ECO:0000256" key="5">
    <source>
        <dbReference type="ARBA" id="ARBA00023002"/>
    </source>
</evidence>
<evidence type="ECO:0000313" key="12">
    <source>
        <dbReference type="Proteomes" id="UP000199614"/>
    </source>
</evidence>
<name>A0A1I5H941_PSUAM</name>
<dbReference type="FunFam" id="1.20.140.10:FF:000001">
    <property type="entry name" value="Acyl-CoA dehydrogenase"/>
    <property type="match status" value="1"/>
</dbReference>
<dbReference type="SUPFAM" id="SSF47203">
    <property type="entry name" value="Acyl-CoA dehydrogenase C-terminal domain-like"/>
    <property type="match status" value="1"/>
</dbReference>
<dbReference type="GO" id="GO:0005737">
    <property type="term" value="C:cytoplasm"/>
    <property type="evidence" value="ECO:0007669"/>
    <property type="project" value="TreeGrafter"/>
</dbReference>
<evidence type="ECO:0000256" key="2">
    <source>
        <dbReference type="ARBA" id="ARBA00009347"/>
    </source>
</evidence>
<sequence>MTELEQHTTDTAQGAAQDGPVPDPWNTSERRALRELATDFTRREIVPHLATWESAGELPRSLHRKAAEAGLLGIGFGEDIGGAGGDLRDTVIMTEAILAAGGSTGLMAGLFTHGIALPHMIEHGDPDHIQQWVRPTLAGDTIGSLAITEPDTGSDVASIRTTARRDGDHYVVNGAKMFITSATRADFVTTAVRTGEPGAKGVSLLVIDTDTPGLGVSRRLDKMGWLCSDTAELHFDDVRVPVANLIGAEGSGFLQIMHQFQTERASLAVQAYATAARCLDLTTAWARQRETFGRTLSSRQVIRHKIVDVATAVDAARTYTRDAIDRALAGNPDVTKISMAKNVAVGACDLAVDTAVQLHGGMGYLRESEVERHYRDARILSIGGGTTEIMKEIIAKLMQI</sequence>
<proteinExistence type="inferred from homology"/>
<dbReference type="PROSITE" id="PS00073">
    <property type="entry name" value="ACYL_COA_DH_2"/>
    <property type="match status" value="1"/>
</dbReference>
<dbReference type="GO" id="GO:0003995">
    <property type="term" value="F:acyl-CoA dehydrogenase activity"/>
    <property type="evidence" value="ECO:0007669"/>
    <property type="project" value="InterPro"/>
</dbReference>
<dbReference type="Gene3D" id="1.20.140.10">
    <property type="entry name" value="Butyryl-CoA Dehydrogenase, subunit A, domain 3"/>
    <property type="match status" value="1"/>
</dbReference>
<evidence type="ECO:0000256" key="6">
    <source>
        <dbReference type="RuleBase" id="RU362125"/>
    </source>
</evidence>
<accession>A0A1I5H941</accession>
<evidence type="ECO:0000256" key="4">
    <source>
        <dbReference type="ARBA" id="ARBA00022827"/>
    </source>
</evidence>
<evidence type="ECO:0000313" key="11">
    <source>
        <dbReference type="EMBL" id="SFO44784.1"/>
    </source>
</evidence>
<dbReference type="Gene3D" id="2.40.110.10">
    <property type="entry name" value="Butyryl-CoA Dehydrogenase, subunit A, domain 2"/>
    <property type="match status" value="1"/>
</dbReference>
<dbReference type="STRING" id="260086.SAMN05216207_106010"/>
<keyword evidence="5 6" id="KW-0560">Oxidoreductase</keyword>
<feature type="domain" description="Acyl-CoA dehydrogenase/oxidase C-terminal" evidence="8">
    <location>
        <begin position="250"/>
        <end position="396"/>
    </location>
</feature>
<comment type="similarity">
    <text evidence="2 6">Belongs to the acyl-CoA dehydrogenase family.</text>
</comment>
<dbReference type="InterPro" id="IPR009075">
    <property type="entry name" value="AcylCo_DH/oxidase_C"/>
</dbReference>
<keyword evidence="4 6" id="KW-0274">FAD</keyword>
<dbReference type="InterPro" id="IPR037069">
    <property type="entry name" value="AcylCoA_DH/ox_N_sf"/>
</dbReference>
<gene>
    <name evidence="11" type="ORF">SAMN05216207_106010</name>
</gene>
<dbReference type="FunFam" id="2.40.110.10:FF:000009">
    <property type="entry name" value="Acyl-CoA dehydrogenase"/>
    <property type="match status" value="1"/>
</dbReference>
<dbReference type="GO" id="GO:0050660">
    <property type="term" value="F:flavin adenine dinucleotide binding"/>
    <property type="evidence" value="ECO:0007669"/>
    <property type="project" value="InterPro"/>
</dbReference>
<feature type="domain" description="Acyl-CoA dehydrogenase/oxidase N-terminal" evidence="10">
    <location>
        <begin position="27"/>
        <end position="140"/>
    </location>
</feature>
<dbReference type="GO" id="GO:0033539">
    <property type="term" value="P:fatty acid beta-oxidation using acyl-CoA dehydrogenase"/>
    <property type="evidence" value="ECO:0007669"/>
    <property type="project" value="TreeGrafter"/>
</dbReference>
<evidence type="ECO:0000256" key="1">
    <source>
        <dbReference type="ARBA" id="ARBA00001974"/>
    </source>
</evidence>
<dbReference type="Pfam" id="PF00441">
    <property type="entry name" value="Acyl-CoA_dh_1"/>
    <property type="match status" value="1"/>
</dbReference>
<evidence type="ECO:0000259" key="8">
    <source>
        <dbReference type="Pfam" id="PF00441"/>
    </source>
</evidence>
<dbReference type="InterPro" id="IPR009100">
    <property type="entry name" value="AcylCoA_DH/oxidase_NM_dom_sf"/>
</dbReference>
<dbReference type="EMBL" id="FOUY01000060">
    <property type="protein sequence ID" value="SFO44784.1"/>
    <property type="molecule type" value="Genomic_DNA"/>
</dbReference>